<protein>
    <recommendedName>
        <fullName evidence="4">Membrane protein YqhR</fullName>
    </recommendedName>
</protein>
<dbReference type="Proteomes" id="UP000743899">
    <property type="component" value="Unassembled WGS sequence"/>
</dbReference>
<dbReference type="InterPro" id="IPR024563">
    <property type="entry name" value="YqhR"/>
</dbReference>
<keyword evidence="3" id="KW-1185">Reference proteome</keyword>
<feature type="transmembrane region" description="Helical" evidence="1">
    <location>
        <begin position="64"/>
        <end position="88"/>
    </location>
</feature>
<evidence type="ECO:0008006" key="4">
    <source>
        <dbReference type="Google" id="ProtNLM"/>
    </source>
</evidence>
<sequence length="173" mass="19514">MDEKKSNQNQQAKSLSLTATTAITGFIGGLFWGAIALFAHFFKFSEIGPNTVLEMWAVGDWRTGWIGVVVSLLILGILGIGAAFLYYFTLRNMLNIWSGLLFGAILFVLVFFVLNPLFPSLNHISELKFNTIVSMICIYLLFGLFVGYSISYEYNAHMEREKNQEMKEVEKSS</sequence>
<organism evidence="2 3">
    <name type="scientific">Pallidibacillus pasinlerensis</name>
    <dbReference type="NCBI Taxonomy" id="2703818"/>
    <lineage>
        <taxon>Bacteria</taxon>
        <taxon>Bacillati</taxon>
        <taxon>Bacillota</taxon>
        <taxon>Bacilli</taxon>
        <taxon>Bacillales</taxon>
        <taxon>Bacillaceae</taxon>
        <taxon>Pallidibacillus</taxon>
    </lineage>
</organism>
<evidence type="ECO:0000256" key="1">
    <source>
        <dbReference type="SAM" id="Phobius"/>
    </source>
</evidence>
<gene>
    <name evidence="2" type="ORF">GW534_03265</name>
</gene>
<accession>A0ABX0A2L5</accession>
<feature type="transmembrane region" description="Helical" evidence="1">
    <location>
        <begin position="130"/>
        <end position="150"/>
    </location>
</feature>
<name>A0ABX0A2L5_9BACI</name>
<feature type="transmembrane region" description="Helical" evidence="1">
    <location>
        <begin position="21"/>
        <end position="44"/>
    </location>
</feature>
<dbReference type="Pfam" id="PF11085">
    <property type="entry name" value="YqhR"/>
    <property type="match status" value="1"/>
</dbReference>
<keyword evidence="1" id="KW-0812">Transmembrane</keyword>
<feature type="transmembrane region" description="Helical" evidence="1">
    <location>
        <begin position="100"/>
        <end position="118"/>
    </location>
</feature>
<evidence type="ECO:0000313" key="2">
    <source>
        <dbReference type="EMBL" id="NCU16794.1"/>
    </source>
</evidence>
<dbReference type="RefSeq" id="WP_161919626.1">
    <property type="nucleotide sequence ID" value="NZ_JAACYS010000008.1"/>
</dbReference>
<reference evidence="2 3" key="1">
    <citation type="submission" date="2020-01" db="EMBL/GenBank/DDBJ databases">
        <title>A novel Bacillus sp. from Pasinler.</title>
        <authorList>
            <person name="Adiguzel A."/>
            <person name="Ay H."/>
            <person name="Baltaci M.O."/>
        </authorList>
    </citation>
    <scope>NUCLEOTIDE SEQUENCE [LARGE SCALE GENOMIC DNA]</scope>
    <source>
        <strain evidence="2 3">P1</strain>
    </source>
</reference>
<keyword evidence="1" id="KW-0472">Membrane</keyword>
<dbReference type="EMBL" id="JAACYS010000008">
    <property type="protein sequence ID" value="NCU16794.1"/>
    <property type="molecule type" value="Genomic_DNA"/>
</dbReference>
<keyword evidence="1" id="KW-1133">Transmembrane helix</keyword>
<evidence type="ECO:0000313" key="3">
    <source>
        <dbReference type="Proteomes" id="UP000743899"/>
    </source>
</evidence>
<proteinExistence type="predicted"/>
<comment type="caution">
    <text evidence="2">The sequence shown here is derived from an EMBL/GenBank/DDBJ whole genome shotgun (WGS) entry which is preliminary data.</text>
</comment>